<reference evidence="5 6" key="1">
    <citation type="journal article" date="2018" name="Nat. Biotechnol.">
        <title>A standardized bacterial taxonomy based on genome phylogeny substantially revises the tree of life.</title>
        <authorList>
            <person name="Parks D.H."/>
            <person name="Chuvochina M."/>
            <person name="Waite D.W."/>
            <person name="Rinke C."/>
            <person name="Skarshewski A."/>
            <person name="Chaumeil P.A."/>
            <person name="Hugenholtz P."/>
        </authorList>
    </citation>
    <scope>NUCLEOTIDE SEQUENCE [LARGE SCALE GENOMIC DNA]</scope>
    <source>
        <strain evidence="5">UBA9956</strain>
    </source>
</reference>
<sequence>MQVMTPFEADSGLVLKIKCLAYEDAEIFVGADSSYSVFLIPKPFSAKGTTVFSEEVRNIIRETDVKGGIKNGLANLSPYLHIKEYNRSLSVSLPGMSQEDILFSVDGVPIINQASRIIDLSLISVAAVGEISLSRNSSSSLRGENIFGGAVDIKTAKNTILSLNATASINSAEMSVNMDAGMLSGGFFRSEFNNMIMPKGIILENSDKSAFGFNLNFDAGENDILVLYGTSESGDPGISGYRYENSRVGNSLLVINQKMALGERMSITNSVTSTSYTYFNEEINPVADDLTKTSSLLTSLSCFNDNILLSVSNQLNRCEGTKTGNVLEEYPSLNASLKKGLWNIEGSAGFSISNKIEFVYSANVTTEASVLKEKILAGLRTSVRRPTFNELYWAGDAFARGNANLESEKMMGFFLFADREFTRAEMRAEAGLNYFLSMIRWVNEGGIYTPENVLFAVNPHISIDAKIKFDNLEIGNVFLFSPNYTEKMKLVPYSPVFKDNLSVKVIRRFVFLQLSADYQSPSYISQANTKSLERSFLFSEASIGALFSRSEIKLSITNPLDQNVESVNGYYIEGRKITLSMEIKL</sequence>
<name>A0A350H9W8_UNCW3</name>
<dbReference type="InterPro" id="IPR036942">
    <property type="entry name" value="Beta-barrel_TonB_sf"/>
</dbReference>
<dbReference type="Pfam" id="PF07715">
    <property type="entry name" value="Plug"/>
    <property type="match status" value="1"/>
</dbReference>
<dbReference type="GO" id="GO:0009279">
    <property type="term" value="C:cell outer membrane"/>
    <property type="evidence" value="ECO:0007669"/>
    <property type="project" value="UniProtKB-SubCell"/>
</dbReference>
<evidence type="ECO:0000256" key="2">
    <source>
        <dbReference type="ARBA" id="ARBA00023136"/>
    </source>
</evidence>
<evidence type="ECO:0000259" key="4">
    <source>
        <dbReference type="Pfam" id="PF07715"/>
    </source>
</evidence>
<dbReference type="EMBL" id="DMZY01000119">
    <property type="protein sequence ID" value="HAV92334.1"/>
    <property type="molecule type" value="Genomic_DNA"/>
</dbReference>
<protein>
    <recommendedName>
        <fullName evidence="4">TonB-dependent receptor plug domain-containing protein</fullName>
    </recommendedName>
</protein>
<dbReference type="InterPro" id="IPR037066">
    <property type="entry name" value="Plug_dom_sf"/>
</dbReference>
<organism evidence="5 6">
    <name type="scientific">candidate division WOR-3 bacterium</name>
    <dbReference type="NCBI Taxonomy" id="2052148"/>
    <lineage>
        <taxon>Bacteria</taxon>
        <taxon>Bacteria division WOR-3</taxon>
    </lineage>
</organism>
<gene>
    <name evidence="5" type="ORF">DCW38_04050</name>
</gene>
<dbReference type="Proteomes" id="UP000264062">
    <property type="component" value="Unassembled WGS sequence"/>
</dbReference>
<dbReference type="SUPFAM" id="SSF56935">
    <property type="entry name" value="Porins"/>
    <property type="match status" value="1"/>
</dbReference>
<evidence type="ECO:0000256" key="1">
    <source>
        <dbReference type="ARBA" id="ARBA00004442"/>
    </source>
</evidence>
<keyword evidence="3" id="KW-0998">Cell outer membrane</keyword>
<evidence type="ECO:0000313" key="6">
    <source>
        <dbReference type="Proteomes" id="UP000264062"/>
    </source>
</evidence>
<dbReference type="InterPro" id="IPR012910">
    <property type="entry name" value="Plug_dom"/>
</dbReference>
<comment type="subcellular location">
    <subcellularLocation>
        <location evidence="1">Cell outer membrane</location>
    </subcellularLocation>
</comment>
<dbReference type="Gene3D" id="2.40.170.20">
    <property type="entry name" value="TonB-dependent receptor, beta-barrel domain"/>
    <property type="match status" value="1"/>
</dbReference>
<keyword evidence="2" id="KW-0472">Membrane</keyword>
<dbReference type="Gene3D" id="2.170.130.10">
    <property type="entry name" value="TonB-dependent receptor, plug domain"/>
    <property type="match status" value="1"/>
</dbReference>
<accession>A0A350H9W8</accession>
<dbReference type="AlphaFoldDB" id="A0A350H9W8"/>
<feature type="domain" description="TonB-dependent receptor plug" evidence="4">
    <location>
        <begin position="84"/>
        <end position="150"/>
    </location>
</feature>
<comment type="caution">
    <text evidence="5">The sequence shown here is derived from an EMBL/GenBank/DDBJ whole genome shotgun (WGS) entry which is preliminary data.</text>
</comment>
<proteinExistence type="predicted"/>
<evidence type="ECO:0000313" key="5">
    <source>
        <dbReference type="EMBL" id="HAV92334.1"/>
    </source>
</evidence>
<evidence type="ECO:0000256" key="3">
    <source>
        <dbReference type="ARBA" id="ARBA00023237"/>
    </source>
</evidence>